<gene>
    <name evidence="1" type="ordered locus">SVI_1303</name>
</gene>
<evidence type="ECO:0000313" key="2">
    <source>
        <dbReference type="Proteomes" id="UP000002350"/>
    </source>
</evidence>
<keyword evidence="2" id="KW-1185">Reference proteome</keyword>
<dbReference type="KEGG" id="svo:SVI_1303"/>
<evidence type="ECO:0000313" key="1">
    <source>
        <dbReference type="EMBL" id="BAJ01274.1"/>
    </source>
</evidence>
<accession>D4ZHX5</accession>
<dbReference type="AlphaFoldDB" id="D4ZHX5"/>
<name>D4ZHX5_SHEVD</name>
<dbReference type="EMBL" id="AP011177">
    <property type="protein sequence ID" value="BAJ01274.1"/>
    <property type="molecule type" value="Genomic_DNA"/>
</dbReference>
<protein>
    <submittedName>
        <fullName evidence="1">Uncharacterized protein</fullName>
    </submittedName>
</protein>
<proteinExistence type="predicted"/>
<sequence length="33" mass="3468">MMSRSVSLIGGVGTAMVWTPTFVEELGIPNASE</sequence>
<dbReference type="HOGENOM" id="CLU_3383767_0_0_6"/>
<reference evidence="2" key="1">
    <citation type="journal article" date="2010" name="Mol. Biosyst.">
        <title>Complete genome sequence and comparative analysis of Shewanella violacea, a psychrophilic and piezophilic bacterium from deep sea floor sediments.</title>
        <authorList>
            <person name="Aono E."/>
            <person name="Baba T."/>
            <person name="Ara T."/>
            <person name="Nishi T."/>
            <person name="Nakamichi T."/>
            <person name="Inamoto E."/>
            <person name="Toyonaga H."/>
            <person name="Hasegawa M."/>
            <person name="Takai Y."/>
            <person name="Okumura Y."/>
            <person name="Baba M."/>
            <person name="Tomita M."/>
            <person name="Kato C."/>
            <person name="Oshima T."/>
            <person name="Nakasone K."/>
            <person name="Mori H."/>
        </authorList>
    </citation>
    <scope>NUCLEOTIDE SEQUENCE [LARGE SCALE GENOMIC DNA]</scope>
    <source>
        <strain evidence="2">JCM 10179 / CIP 106290 / LMG 19151 / DSS12</strain>
    </source>
</reference>
<dbReference type="Proteomes" id="UP000002350">
    <property type="component" value="Chromosome"/>
</dbReference>
<organism evidence="1 2">
    <name type="scientific">Shewanella violacea (strain JCM 10179 / CIP 106290 / LMG 19151 / DSS12)</name>
    <dbReference type="NCBI Taxonomy" id="637905"/>
    <lineage>
        <taxon>Bacteria</taxon>
        <taxon>Pseudomonadati</taxon>
        <taxon>Pseudomonadota</taxon>
        <taxon>Gammaproteobacteria</taxon>
        <taxon>Alteromonadales</taxon>
        <taxon>Shewanellaceae</taxon>
        <taxon>Shewanella</taxon>
    </lineage>
</organism>